<evidence type="ECO:0000313" key="3">
    <source>
        <dbReference type="EMBL" id="SEA70627.1"/>
    </source>
</evidence>
<evidence type="ECO:0000256" key="1">
    <source>
        <dbReference type="SAM" id="MobiDB-lite"/>
    </source>
</evidence>
<evidence type="ECO:0008006" key="5">
    <source>
        <dbReference type="Google" id="ProtNLM"/>
    </source>
</evidence>
<protein>
    <recommendedName>
        <fullName evidence="5">DUF1682 domain-containing protein</fullName>
    </recommendedName>
</protein>
<keyword evidence="2" id="KW-1133">Transmembrane helix</keyword>
<keyword evidence="2" id="KW-0472">Membrane</keyword>
<gene>
    <name evidence="3" type="ORF">SAMN05660909_03060</name>
</gene>
<dbReference type="STRING" id="408074.SAMN05660909_03060"/>
<keyword evidence="4" id="KW-1185">Reference proteome</keyword>
<sequence>MNYRNGRGRKGLHILKFIFLGALFIAAVGFLTMTLWNCLIPELFNGPHVTFWQALGLLLLGKLLFGWHNHHGGGPKGRWKERLRHKMENMTDEEKERMRDLWKKRCSAGFNSWGRDFWKEDDIEPKPKEPGREEPNI</sequence>
<proteinExistence type="predicted"/>
<feature type="region of interest" description="Disordered" evidence="1">
    <location>
        <begin position="117"/>
        <end position="137"/>
    </location>
</feature>
<dbReference type="Proteomes" id="UP000199656">
    <property type="component" value="Unassembled WGS sequence"/>
</dbReference>
<accession>A0A1H4DDD1</accession>
<keyword evidence="2" id="KW-0812">Transmembrane</keyword>
<name>A0A1H4DDD1_9BACT</name>
<dbReference type="EMBL" id="FNRL01000013">
    <property type="protein sequence ID" value="SEA70627.1"/>
    <property type="molecule type" value="Genomic_DNA"/>
</dbReference>
<evidence type="ECO:0000313" key="4">
    <source>
        <dbReference type="Proteomes" id="UP000199656"/>
    </source>
</evidence>
<evidence type="ECO:0000256" key="2">
    <source>
        <dbReference type="SAM" id="Phobius"/>
    </source>
</evidence>
<reference evidence="4" key="1">
    <citation type="submission" date="2016-10" db="EMBL/GenBank/DDBJ databases">
        <authorList>
            <person name="Varghese N."/>
            <person name="Submissions S."/>
        </authorList>
    </citation>
    <scope>NUCLEOTIDE SEQUENCE [LARGE SCALE GENOMIC DNA]</scope>
    <source>
        <strain evidence="4">DSM 23920</strain>
    </source>
</reference>
<feature type="transmembrane region" description="Helical" evidence="2">
    <location>
        <begin position="12"/>
        <end position="31"/>
    </location>
</feature>
<dbReference type="OrthoDB" id="1099872at2"/>
<dbReference type="RefSeq" id="WP_089762807.1">
    <property type="nucleotide sequence ID" value="NZ_BKAT01000046.1"/>
</dbReference>
<feature type="transmembrane region" description="Helical" evidence="2">
    <location>
        <begin position="51"/>
        <end position="68"/>
    </location>
</feature>
<dbReference type="AlphaFoldDB" id="A0A1H4DDD1"/>
<organism evidence="3 4">
    <name type="scientific">Chitinophaga terrae</name>
    <name type="common">ex Kim and Jung 2007</name>
    <dbReference type="NCBI Taxonomy" id="408074"/>
    <lineage>
        <taxon>Bacteria</taxon>
        <taxon>Pseudomonadati</taxon>
        <taxon>Bacteroidota</taxon>
        <taxon>Chitinophagia</taxon>
        <taxon>Chitinophagales</taxon>
        <taxon>Chitinophagaceae</taxon>
        <taxon>Chitinophaga</taxon>
    </lineage>
</organism>